<proteinExistence type="predicted"/>
<sequence length="218" mass="24194">MRLFQKTILLLGILVMPLFAAEFIVQASGGYNGGPAFRAEGTLADFAINFPLSLRFGFGWASVYPGNAADARKIFINDATNGEPEKSGSTMDVRFDFMYPVNLLSLKQAYLYGGPRYSMFTAHFNFIGGNEVFEIKSDQWGLGAGLYNAFPISRSWALVVNAGIDYYFDAPIYGHDTLYSPDGEHQNSRKDYTFEDAAKAINQPKLEPHVMVGVQVRL</sequence>
<reference evidence="1" key="1">
    <citation type="journal article" date="2020" name="mSystems">
        <title>Genome- and Community-Level Interaction Insights into Carbon Utilization and Element Cycling Functions of Hydrothermarchaeota in Hydrothermal Sediment.</title>
        <authorList>
            <person name="Zhou Z."/>
            <person name="Liu Y."/>
            <person name="Xu W."/>
            <person name="Pan J."/>
            <person name="Luo Z.H."/>
            <person name="Li M."/>
        </authorList>
    </citation>
    <scope>NUCLEOTIDE SEQUENCE [LARGE SCALE GENOMIC DNA]</scope>
    <source>
        <strain evidence="1">HyVt-577</strain>
    </source>
</reference>
<accession>A0A7V4WVP9</accession>
<comment type="caution">
    <text evidence="1">The sequence shown here is derived from an EMBL/GenBank/DDBJ whole genome shotgun (WGS) entry which is preliminary data.</text>
</comment>
<organism evidence="1">
    <name type="scientific">Caldithrix abyssi</name>
    <dbReference type="NCBI Taxonomy" id="187145"/>
    <lineage>
        <taxon>Bacteria</taxon>
        <taxon>Pseudomonadati</taxon>
        <taxon>Calditrichota</taxon>
        <taxon>Calditrichia</taxon>
        <taxon>Calditrichales</taxon>
        <taxon>Calditrichaceae</taxon>
        <taxon>Caldithrix</taxon>
    </lineage>
</organism>
<name>A0A7V4WVP9_CALAY</name>
<dbReference type="Gene3D" id="2.40.160.70">
    <property type="entry name" value="outer membrane protein from Thermus thermophilus HB27"/>
    <property type="match status" value="1"/>
</dbReference>
<dbReference type="AlphaFoldDB" id="A0A7V4WVP9"/>
<evidence type="ECO:0008006" key="2">
    <source>
        <dbReference type="Google" id="ProtNLM"/>
    </source>
</evidence>
<dbReference type="Proteomes" id="UP000885779">
    <property type="component" value="Unassembled WGS sequence"/>
</dbReference>
<gene>
    <name evidence="1" type="ORF">ENK44_12065</name>
</gene>
<evidence type="ECO:0000313" key="1">
    <source>
        <dbReference type="EMBL" id="HGY56435.1"/>
    </source>
</evidence>
<protein>
    <recommendedName>
        <fullName evidence="2">Outer membrane protein beta-barrel domain-containing protein</fullName>
    </recommendedName>
</protein>
<dbReference type="EMBL" id="DRQG01000111">
    <property type="protein sequence ID" value="HGY56435.1"/>
    <property type="molecule type" value="Genomic_DNA"/>
</dbReference>